<dbReference type="SMART" id="SM00966">
    <property type="entry name" value="SpoVT_AbrB"/>
    <property type="match status" value="1"/>
</dbReference>
<dbReference type="GO" id="GO:0003677">
    <property type="term" value="F:DNA binding"/>
    <property type="evidence" value="ECO:0007669"/>
    <property type="project" value="InterPro"/>
</dbReference>
<dbReference type="Pfam" id="PF04014">
    <property type="entry name" value="MazE_antitoxin"/>
    <property type="match status" value="1"/>
</dbReference>
<gene>
    <name evidence="2" type="ORF">UV41_C0007G0019</name>
</gene>
<dbReference type="AlphaFoldDB" id="A0A0G1BCV5"/>
<proteinExistence type="predicted"/>
<feature type="domain" description="SpoVT-AbrB" evidence="1">
    <location>
        <begin position="6"/>
        <end position="52"/>
    </location>
</feature>
<evidence type="ECO:0000313" key="2">
    <source>
        <dbReference type="EMBL" id="KKS71019.1"/>
    </source>
</evidence>
<reference evidence="2 3" key="1">
    <citation type="journal article" date="2015" name="Nature">
        <title>rRNA introns, odd ribosomes, and small enigmatic genomes across a large radiation of phyla.</title>
        <authorList>
            <person name="Brown C.T."/>
            <person name="Hug L.A."/>
            <person name="Thomas B.C."/>
            <person name="Sharon I."/>
            <person name="Castelle C.J."/>
            <person name="Singh A."/>
            <person name="Wilkins M.J."/>
            <person name="Williams K.H."/>
            <person name="Banfield J.F."/>
        </authorList>
    </citation>
    <scope>NUCLEOTIDE SEQUENCE [LARGE SCALE GENOMIC DNA]</scope>
</reference>
<comment type="caution">
    <text evidence="2">The sequence shown here is derived from an EMBL/GenBank/DDBJ whole genome shotgun (WGS) entry which is preliminary data.</text>
</comment>
<name>A0A0G1BCV5_9BACT</name>
<dbReference type="InterPro" id="IPR037914">
    <property type="entry name" value="SpoVT-AbrB_sf"/>
</dbReference>
<dbReference type="InterPro" id="IPR007159">
    <property type="entry name" value="SpoVT-AbrB_dom"/>
</dbReference>
<accession>A0A0G1BCV5</accession>
<evidence type="ECO:0000313" key="3">
    <source>
        <dbReference type="Proteomes" id="UP000034785"/>
    </source>
</evidence>
<protein>
    <recommendedName>
        <fullName evidence="1">SpoVT-AbrB domain-containing protein</fullName>
    </recommendedName>
</protein>
<dbReference type="Proteomes" id="UP000034785">
    <property type="component" value="Unassembled WGS sequence"/>
</dbReference>
<dbReference type="Gene3D" id="2.10.260.10">
    <property type="match status" value="1"/>
</dbReference>
<evidence type="ECO:0000259" key="1">
    <source>
        <dbReference type="SMART" id="SM00966"/>
    </source>
</evidence>
<dbReference type="EMBL" id="LCEJ01000007">
    <property type="protein sequence ID" value="KKS71019.1"/>
    <property type="molecule type" value="Genomic_DNA"/>
</dbReference>
<sequence>MQQTVIKVGNSLAVTLPRQFAKARKIKPGQKVFVEADPELDLIQVRTKGEADSALTPEFKKWLDKISVKYESTIRELAKR</sequence>
<dbReference type="SUPFAM" id="SSF89447">
    <property type="entry name" value="AbrB/MazE/MraZ-like"/>
    <property type="match status" value="1"/>
</dbReference>
<organism evidence="2 3">
    <name type="scientific">Candidatus Daviesbacteria bacterium GW2011_GWA2_42_7</name>
    <dbReference type="NCBI Taxonomy" id="1618425"/>
    <lineage>
        <taxon>Bacteria</taxon>
        <taxon>Candidatus Daviesiibacteriota</taxon>
    </lineage>
</organism>